<evidence type="ECO:0000313" key="2">
    <source>
        <dbReference type="EMBL" id="KTW01683.1"/>
    </source>
</evidence>
<dbReference type="Pfam" id="PF21814">
    <property type="entry name" value="DUF6883"/>
    <property type="match status" value="1"/>
</dbReference>
<feature type="domain" description="DUF6883" evidence="1">
    <location>
        <begin position="221"/>
        <end position="329"/>
    </location>
</feature>
<dbReference type="EMBL" id="LDTF01000001">
    <property type="protein sequence ID" value="KTW01683.1"/>
    <property type="molecule type" value="Genomic_DNA"/>
</dbReference>
<dbReference type="PATRIC" id="fig|172044.3.peg.31"/>
<organism evidence="2 3">
    <name type="scientific">Sphingomonas yabuuchiae</name>
    <dbReference type="NCBI Taxonomy" id="172044"/>
    <lineage>
        <taxon>Bacteria</taxon>
        <taxon>Pseudomonadati</taxon>
        <taxon>Pseudomonadota</taxon>
        <taxon>Alphaproteobacteria</taxon>
        <taxon>Sphingomonadales</taxon>
        <taxon>Sphingomonadaceae</taxon>
        <taxon>Sphingomonas</taxon>
    </lineage>
</organism>
<dbReference type="AlphaFoldDB" id="A0A147J0G7"/>
<reference evidence="2 3" key="1">
    <citation type="journal article" date="2016" name="Front. Microbiol.">
        <title>Genomic Resource of Rice Seed Associated Bacteria.</title>
        <authorList>
            <person name="Midha S."/>
            <person name="Bansal K."/>
            <person name="Sharma S."/>
            <person name="Kumar N."/>
            <person name="Patil P.P."/>
            <person name="Chaudhry V."/>
            <person name="Patil P.B."/>
        </authorList>
    </citation>
    <scope>NUCLEOTIDE SEQUENCE [LARGE SCALE GENOMIC DNA]</scope>
    <source>
        <strain evidence="2 3">NS355</strain>
    </source>
</reference>
<accession>A0A147J0G7</accession>
<evidence type="ECO:0000313" key="3">
    <source>
        <dbReference type="Proteomes" id="UP000073923"/>
    </source>
</evidence>
<gene>
    <name evidence="2" type="ORF">NS355_00145</name>
</gene>
<comment type="caution">
    <text evidence="2">The sequence shown here is derived from an EMBL/GenBank/DDBJ whole genome shotgun (WGS) entry which is preliminary data.</text>
</comment>
<dbReference type="Proteomes" id="UP000073923">
    <property type="component" value="Unassembled WGS sequence"/>
</dbReference>
<sequence>MGLPTLSGFAERTTGVHGFERGSGRTVSHDKDIYKYVIWEWLDSMEADWHSVDRQSGLDIFRLHTGECVALSAIDSDIRDAIDISLRAIPGYVGAFVIDPGNPVHRGGFFDNLIYAAAIEGGTIVQELSYEGEQDWPLEGSATFKPGGPVWQPSGWLASSGPEGLPRGSVSERGKKAAEGVARKQAGTVEQRVLEEMSRAFFLNAGRKTFEFKAVAESSDILQAIMPEGKFTKYLFDRASKDGKSKAAFLIDDLGIDPEDWRYLAAQFYSGLLIAEPNAVKLNEWKTGYGARFDVPMRIRNRAGKTAVIVTGWNMNPGALPSLSTAYPGPRDAEAIEPGEPPILPPGARGDAEWSQLWGWATAAGVQAGESHVPTPMFLSGIAAISEGECGTALVRVFDARRGLARWLKREGLGDTDGYGGVVAFSPIPSQSIDRAKVWAQTVASILRLNGIEADVQSFDS</sequence>
<evidence type="ECO:0000259" key="1">
    <source>
        <dbReference type="Pfam" id="PF21814"/>
    </source>
</evidence>
<protein>
    <recommendedName>
        <fullName evidence="1">DUF6883 domain-containing protein</fullName>
    </recommendedName>
</protein>
<name>A0A147J0G7_9SPHN</name>
<dbReference type="InterPro" id="IPR049250">
    <property type="entry name" value="DUF6883"/>
</dbReference>
<proteinExistence type="predicted"/>